<evidence type="ECO:0000256" key="1">
    <source>
        <dbReference type="SAM" id="MobiDB-lite"/>
    </source>
</evidence>
<dbReference type="Proteomes" id="UP000807342">
    <property type="component" value="Unassembled WGS sequence"/>
</dbReference>
<dbReference type="EMBL" id="MU151959">
    <property type="protein sequence ID" value="KAF9441314.1"/>
    <property type="molecule type" value="Genomic_DNA"/>
</dbReference>
<protein>
    <recommendedName>
        <fullName evidence="5">Transmembrane protein</fullName>
    </recommendedName>
</protein>
<feature type="transmembrane region" description="Helical" evidence="2">
    <location>
        <begin position="59"/>
        <end position="77"/>
    </location>
</feature>
<proteinExistence type="predicted"/>
<feature type="transmembrane region" description="Helical" evidence="2">
    <location>
        <begin position="184"/>
        <end position="205"/>
    </location>
</feature>
<feature type="transmembrane region" description="Helical" evidence="2">
    <location>
        <begin position="133"/>
        <end position="164"/>
    </location>
</feature>
<keyword evidence="2" id="KW-0812">Transmembrane</keyword>
<keyword evidence="4" id="KW-1185">Reference proteome</keyword>
<comment type="caution">
    <text evidence="3">The sequence shown here is derived from an EMBL/GenBank/DDBJ whole genome shotgun (WGS) entry which is preliminary data.</text>
</comment>
<name>A0A9P5X0F7_9AGAR</name>
<feature type="compositionally biased region" description="Pro residues" evidence="1">
    <location>
        <begin position="257"/>
        <end position="266"/>
    </location>
</feature>
<evidence type="ECO:0000313" key="4">
    <source>
        <dbReference type="Proteomes" id="UP000807342"/>
    </source>
</evidence>
<feature type="region of interest" description="Disordered" evidence="1">
    <location>
        <begin position="233"/>
        <end position="266"/>
    </location>
</feature>
<gene>
    <name evidence="3" type="ORF">P691DRAFT_855674</name>
</gene>
<evidence type="ECO:0000313" key="3">
    <source>
        <dbReference type="EMBL" id="KAF9441314.1"/>
    </source>
</evidence>
<evidence type="ECO:0008006" key="5">
    <source>
        <dbReference type="Google" id="ProtNLM"/>
    </source>
</evidence>
<keyword evidence="2" id="KW-1133">Transmembrane helix</keyword>
<evidence type="ECO:0000256" key="2">
    <source>
        <dbReference type="SAM" id="Phobius"/>
    </source>
</evidence>
<sequence>MEEITDMALQDGAGNHAPHGRTLGDHFFIETTEGLPPAYRHLKMRWDEFIDNLMEEYRIQNILSVLLLPTIMSIFQIKGAGGDPITRYVAFGSLICALMSLLYGCMLSARFGTMRKGYKAAEWALEAKNELNAYWNVWIMLATPLIWLTWSMLMFIICIMSFMWRSPANLPDNFSFSISSRAELSFRILVCCVLGLGMIYSALIARTLRQYGSQMDNAWRPRIHDYIRDCQAAREKSAEGSQYAPGPAVESPQSVSPGPPGDYPIA</sequence>
<accession>A0A9P5X0F7</accession>
<keyword evidence="2" id="KW-0472">Membrane</keyword>
<dbReference type="AlphaFoldDB" id="A0A9P5X0F7"/>
<dbReference type="OrthoDB" id="3062801at2759"/>
<organism evidence="3 4">
    <name type="scientific">Macrolepiota fuliginosa MF-IS2</name>
    <dbReference type="NCBI Taxonomy" id="1400762"/>
    <lineage>
        <taxon>Eukaryota</taxon>
        <taxon>Fungi</taxon>
        <taxon>Dikarya</taxon>
        <taxon>Basidiomycota</taxon>
        <taxon>Agaricomycotina</taxon>
        <taxon>Agaricomycetes</taxon>
        <taxon>Agaricomycetidae</taxon>
        <taxon>Agaricales</taxon>
        <taxon>Agaricineae</taxon>
        <taxon>Agaricaceae</taxon>
        <taxon>Macrolepiota</taxon>
    </lineage>
</organism>
<reference evidence="3" key="1">
    <citation type="submission" date="2020-11" db="EMBL/GenBank/DDBJ databases">
        <authorList>
            <consortium name="DOE Joint Genome Institute"/>
            <person name="Ahrendt S."/>
            <person name="Riley R."/>
            <person name="Andreopoulos W."/>
            <person name="Labutti K."/>
            <person name="Pangilinan J."/>
            <person name="Ruiz-Duenas F.J."/>
            <person name="Barrasa J.M."/>
            <person name="Sanchez-Garcia M."/>
            <person name="Camarero S."/>
            <person name="Miyauchi S."/>
            <person name="Serrano A."/>
            <person name="Linde D."/>
            <person name="Babiker R."/>
            <person name="Drula E."/>
            <person name="Ayuso-Fernandez I."/>
            <person name="Pacheco R."/>
            <person name="Padilla G."/>
            <person name="Ferreira P."/>
            <person name="Barriuso J."/>
            <person name="Kellner H."/>
            <person name="Castanera R."/>
            <person name="Alfaro M."/>
            <person name="Ramirez L."/>
            <person name="Pisabarro A.G."/>
            <person name="Kuo A."/>
            <person name="Tritt A."/>
            <person name="Lipzen A."/>
            <person name="He G."/>
            <person name="Yan M."/>
            <person name="Ng V."/>
            <person name="Cullen D."/>
            <person name="Martin F."/>
            <person name="Rosso M.-N."/>
            <person name="Henrissat B."/>
            <person name="Hibbett D."/>
            <person name="Martinez A.T."/>
            <person name="Grigoriev I.V."/>
        </authorList>
    </citation>
    <scope>NUCLEOTIDE SEQUENCE</scope>
    <source>
        <strain evidence="3">MF-IS2</strain>
    </source>
</reference>
<feature type="transmembrane region" description="Helical" evidence="2">
    <location>
        <begin position="89"/>
        <end position="112"/>
    </location>
</feature>